<dbReference type="EMBL" id="CP054836">
    <property type="protein sequence ID" value="QKV17571.1"/>
    <property type="molecule type" value="Genomic_DNA"/>
</dbReference>
<proteinExistence type="predicted"/>
<dbReference type="GO" id="GO:0003677">
    <property type="term" value="F:DNA binding"/>
    <property type="evidence" value="ECO:0007669"/>
    <property type="project" value="UniProtKB-KW"/>
</dbReference>
<dbReference type="InterPro" id="IPR000551">
    <property type="entry name" value="MerR-type_HTH_dom"/>
</dbReference>
<evidence type="ECO:0000313" key="8">
    <source>
        <dbReference type="EMBL" id="QKV17571.1"/>
    </source>
</evidence>
<dbReference type="Proteomes" id="UP000509367">
    <property type="component" value="Chromosome"/>
</dbReference>
<dbReference type="GO" id="GO:0045893">
    <property type="term" value="P:positive regulation of DNA-templated transcription"/>
    <property type="evidence" value="ECO:0007669"/>
    <property type="project" value="InterPro"/>
</dbReference>
<dbReference type="KEGG" id="orm:HTY61_03335"/>
<keyword evidence="4" id="KW-0238">DNA-binding</keyword>
<dbReference type="SMART" id="SM00422">
    <property type="entry name" value="HTH_MERR"/>
    <property type="match status" value="1"/>
</dbReference>
<dbReference type="GO" id="GO:0005507">
    <property type="term" value="F:copper ion binding"/>
    <property type="evidence" value="ECO:0007669"/>
    <property type="project" value="InterPro"/>
</dbReference>
<dbReference type="PANTHER" id="PTHR30204:SF94">
    <property type="entry name" value="HEAVY METAL-DEPENDENT TRANSCRIPTIONAL REGULATOR HI_0293-RELATED"/>
    <property type="match status" value="1"/>
</dbReference>
<dbReference type="InterPro" id="IPR015358">
    <property type="entry name" value="Tscrpt_reg_MerR_DNA-bd"/>
</dbReference>
<keyword evidence="6" id="KW-0175">Coiled coil</keyword>
<evidence type="ECO:0000313" key="9">
    <source>
        <dbReference type="Proteomes" id="UP000509367"/>
    </source>
</evidence>
<evidence type="ECO:0000256" key="5">
    <source>
        <dbReference type="ARBA" id="ARBA00023163"/>
    </source>
</evidence>
<protein>
    <submittedName>
        <fullName evidence="8">Cu(I)-responsive transcriptional regulator</fullName>
    </submittedName>
</protein>
<dbReference type="GO" id="GO:0003700">
    <property type="term" value="F:DNA-binding transcription factor activity"/>
    <property type="evidence" value="ECO:0007669"/>
    <property type="project" value="InterPro"/>
</dbReference>
<keyword evidence="2" id="KW-0963">Cytoplasm</keyword>
<accession>A0A6N1V994</accession>
<evidence type="ECO:0000256" key="1">
    <source>
        <dbReference type="ARBA" id="ARBA00004496"/>
    </source>
</evidence>
<sequence length="129" mass="14425">MNIGTASEMAGLPAKTIRYYEEIGLVTPTRSANGYRDYSESDVHRLRFLQRSRSLGFTIDECRHLLSLYDDKNRASADVKAMALEKVAEIDRKIAELQSLRDTLANLARHCHGDDRPDCPIIDDLAGGS</sequence>
<evidence type="ECO:0000259" key="7">
    <source>
        <dbReference type="PROSITE" id="PS50937"/>
    </source>
</evidence>
<evidence type="ECO:0000256" key="2">
    <source>
        <dbReference type="ARBA" id="ARBA00022490"/>
    </source>
</evidence>
<evidence type="ECO:0000256" key="6">
    <source>
        <dbReference type="SAM" id="Coils"/>
    </source>
</evidence>
<keyword evidence="3" id="KW-0805">Transcription regulation</keyword>
<reference evidence="8 9" key="1">
    <citation type="submission" date="2020-06" db="EMBL/GenBank/DDBJ databases">
        <title>Oricola thermophila sp. nov. isolated from a tidal sediments.</title>
        <authorList>
            <person name="Kwon K.K."/>
            <person name="Yang S.-H."/>
            <person name="Park M.-J."/>
        </authorList>
    </citation>
    <scope>NUCLEOTIDE SEQUENCE [LARGE SCALE GENOMIC DNA]</scope>
    <source>
        <strain evidence="8 9">MEBiC13590</strain>
    </source>
</reference>
<dbReference type="PANTHER" id="PTHR30204">
    <property type="entry name" value="REDOX-CYCLING DRUG-SENSING TRANSCRIPTIONAL ACTIVATOR SOXR"/>
    <property type="match status" value="1"/>
</dbReference>
<comment type="subcellular location">
    <subcellularLocation>
        <location evidence="1">Cytoplasm</location>
    </subcellularLocation>
</comment>
<dbReference type="NCBIfam" id="TIGR02044">
    <property type="entry name" value="CueR"/>
    <property type="match status" value="1"/>
</dbReference>
<dbReference type="Pfam" id="PF00376">
    <property type="entry name" value="MerR"/>
    <property type="match status" value="1"/>
</dbReference>
<keyword evidence="9" id="KW-1185">Reference proteome</keyword>
<dbReference type="Gene3D" id="1.10.1660.10">
    <property type="match status" value="1"/>
</dbReference>
<feature type="coiled-coil region" evidence="6">
    <location>
        <begin position="80"/>
        <end position="110"/>
    </location>
</feature>
<gene>
    <name evidence="8" type="primary">cueR</name>
    <name evidence="8" type="ORF">HTY61_03335</name>
</gene>
<dbReference type="Pfam" id="PF09278">
    <property type="entry name" value="MerR-DNA-bind"/>
    <property type="match status" value="1"/>
</dbReference>
<dbReference type="InterPro" id="IPR011789">
    <property type="entry name" value="CueR"/>
</dbReference>
<keyword evidence="5" id="KW-0804">Transcription</keyword>
<evidence type="ECO:0000256" key="3">
    <source>
        <dbReference type="ARBA" id="ARBA00023015"/>
    </source>
</evidence>
<dbReference type="RefSeq" id="WP_175275468.1">
    <property type="nucleotide sequence ID" value="NZ_CP054836.1"/>
</dbReference>
<dbReference type="GO" id="GO:0005737">
    <property type="term" value="C:cytoplasm"/>
    <property type="evidence" value="ECO:0007669"/>
    <property type="project" value="UniProtKB-SubCell"/>
</dbReference>
<dbReference type="InterPro" id="IPR009061">
    <property type="entry name" value="DNA-bd_dom_put_sf"/>
</dbReference>
<dbReference type="AlphaFoldDB" id="A0A6N1V994"/>
<dbReference type="PRINTS" id="PR00040">
    <property type="entry name" value="HTHMERR"/>
</dbReference>
<name>A0A6N1V994_9HYPH</name>
<dbReference type="SUPFAM" id="SSF46955">
    <property type="entry name" value="Putative DNA-binding domain"/>
    <property type="match status" value="1"/>
</dbReference>
<dbReference type="InterPro" id="IPR047057">
    <property type="entry name" value="MerR_fam"/>
</dbReference>
<feature type="domain" description="HTH merR-type" evidence="7">
    <location>
        <begin position="1"/>
        <end position="68"/>
    </location>
</feature>
<organism evidence="8 9">
    <name type="scientific">Oricola thermophila</name>
    <dbReference type="NCBI Taxonomy" id="2742145"/>
    <lineage>
        <taxon>Bacteria</taxon>
        <taxon>Pseudomonadati</taxon>
        <taxon>Pseudomonadota</taxon>
        <taxon>Alphaproteobacteria</taxon>
        <taxon>Hyphomicrobiales</taxon>
        <taxon>Ahrensiaceae</taxon>
        <taxon>Oricola</taxon>
    </lineage>
</organism>
<dbReference type="CDD" id="cd01108">
    <property type="entry name" value="HTH_CueR"/>
    <property type="match status" value="1"/>
</dbReference>
<evidence type="ECO:0000256" key="4">
    <source>
        <dbReference type="ARBA" id="ARBA00023125"/>
    </source>
</evidence>
<dbReference type="PROSITE" id="PS50937">
    <property type="entry name" value="HTH_MERR_2"/>
    <property type="match status" value="1"/>
</dbReference>